<gene>
    <name evidence="1" type="ORF">PVK06_025002</name>
</gene>
<proteinExistence type="predicted"/>
<sequence>METRASTTNLNNHLKTFSRKLQGNTSDLKQAELAFAKSSQENEDFSTWLFNQDDIRNALIHMIIVDELPFKFVEGRVLSSLFCNMHKVSSSISLDK</sequence>
<name>A0ABR0PF77_GOSAR</name>
<dbReference type="PANTHER" id="PTHR46481">
    <property type="entry name" value="ZINC FINGER BED DOMAIN-CONTAINING PROTEIN 4"/>
    <property type="match status" value="1"/>
</dbReference>
<dbReference type="EMBL" id="JARKNE010000007">
    <property type="protein sequence ID" value="KAK5819964.1"/>
    <property type="molecule type" value="Genomic_DNA"/>
</dbReference>
<dbReference type="Proteomes" id="UP001358586">
    <property type="component" value="Chromosome 7"/>
</dbReference>
<accession>A0ABR0PF77</accession>
<keyword evidence="2" id="KW-1185">Reference proteome</keyword>
<evidence type="ECO:0000313" key="2">
    <source>
        <dbReference type="Proteomes" id="UP001358586"/>
    </source>
</evidence>
<dbReference type="PANTHER" id="PTHR46481:SF7">
    <property type="entry name" value="ZINC FINGER BED DOMAIN-CONTAINING PROTEIN RICESLEEPER 2-LIKE"/>
    <property type="match status" value="1"/>
</dbReference>
<protein>
    <submittedName>
        <fullName evidence="1">Uncharacterized protein</fullName>
    </submittedName>
</protein>
<dbReference type="InterPro" id="IPR052035">
    <property type="entry name" value="ZnF_BED_domain_contain"/>
</dbReference>
<evidence type="ECO:0000313" key="1">
    <source>
        <dbReference type="EMBL" id="KAK5819964.1"/>
    </source>
</evidence>
<reference evidence="1 2" key="1">
    <citation type="submission" date="2023-03" db="EMBL/GenBank/DDBJ databases">
        <title>WGS of Gossypium arboreum.</title>
        <authorList>
            <person name="Yu D."/>
        </authorList>
    </citation>
    <scope>NUCLEOTIDE SEQUENCE [LARGE SCALE GENOMIC DNA]</scope>
    <source>
        <tissue evidence="1">Leaf</tissue>
    </source>
</reference>
<organism evidence="1 2">
    <name type="scientific">Gossypium arboreum</name>
    <name type="common">Tree cotton</name>
    <name type="synonym">Gossypium nanking</name>
    <dbReference type="NCBI Taxonomy" id="29729"/>
    <lineage>
        <taxon>Eukaryota</taxon>
        <taxon>Viridiplantae</taxon>
        <taxon>Streptophyta</taxon>
        <taxon>Embryophyta</taxon>
        <taxon>Tracheophyta</taxon>
        <taxon>Spermatophyta</taxon>
        <taxon>Magnoliopsida</taxon>
        <taxon>eudicotyledons</taxon>
        <taxon>Gunneridae</taxon>
        <taxon>Pentapetalae</taxon>
        <taxon>rosids</taxon>
        <taxon>malvids</taxon>
        <taxon>Malvales</taxon>
        <taxon>Malvaceae</taxon>
        <taxon>Malvoideae</taxon>
        <taxon>Gossypium</taxon>
    </lineage>
</organism>
<comment type="caution">
    <text evidence="1">The sequence shown here is derived from an EMBL/GenBank/DDBJ whole genome shotgun (WGS) entry which is preliminary data.</text>
</comment>